<reference evidence="1" key="1">
    <citation type="submission" date="2017-05" db="UniProtKB">
        <authorList>
            <consortium name="EnsemblMetazoa"/>
        </authorList>
    </citation>
    <scope>IDENTIFICATION</scope>
</reference>
<organism evidence="1">
    <name type="scientific">Amphimedon queenslandica</name>
    <name type="common">Sponge</name>
    <dbReference type="NCBI Taxonomy" id="400682"/>
    <lineage>
        <taxon>Eukaryota</taxon>
        <taxon>Metazoa</taxon>
        <taxon>Porifera</taxon>
        <taxon>Demospongiae</taxon>
        <taxon>Heteroscleromorpha</taxon>
        <taxon>Haplosclerida</taxon>
        <taxon>Niphatidae</taxon>
        <taxon>Amphimedon</taxon>
    </lineage>
</organism>
<dbReference type="InParanoid" id="A0A1X7TIU4"/>
<dbReference type="AlphaFoldDB" id="A0A1X7TIU4"/>
<protein>
    <submittedName>
        <fullName evidence="1">Uncharacterized protein</fullName>
    </submittedName>
</protein>
<accession>A0A1X7TIU4</accession>
<sequence length="227" mass="24898">MEGSSYDGQGGWMRIGHINMTETDATCPQGLHERNFASVSSPLCGRSSLSYGCNSTFFSSYGLNYTQVCGQVRGYQYGTTDGIYPVWGPGSSEIDDVYVDGISITYGSSPRKHIWTYAAGYVENSLSSANCPCNNGSRQTTPSFVGEDYYCEAGAVNAAHRALYPDPLWDGQQCGYFEATCCTSPKMPWFVKTLPQSVTDDIEFRMCDSAGSLHEDTPVDIVQIYIR</sequence>
<name>A0A1X7TIU4_AMPQE</name>
<evidence type="ECO:0000313" key="1">
    <source>
        <dbReference type="EnsemblMetazoa" id="Aqu2.1.14431_001"/>
    </source>
</evidence>
<dbReference type="EnsemblMetazoa" id="Aqu2.1.14431_001">
    <property type="protein sequence ID" value="Aqu2.1.14431_001"/>
    <property type="gene ID" value="Aqu2.1.14431"/>
</dbReference>
<proteinExistence type="predicted"/>